<comment type="caution">
    <text evidence="1">The sequence shown here is derived from an EMBL/GenBank/DDBJ whole genome shotgun (WGS) entry which is preliminary data.</text>
</comment>
<protein>
    <submittedName>
        <fullName evidence="1">Uncharacterized protein</fullName>
    </submittedName>
</protein>
<dbReference type="Proteomes" id="UP001341840">
    <property type="component" value="Unassembled WGS sequence"/>
</dbReference>
<proteinExistence type="predicted"/>
<gene>
    <name evidence="1" type="ORF">PIB30_088615</name>
</gene>
<evidence type="ECO:0000313" key="1">
    <source>
        <dbReference type="EMBL" id="MED6127498.1"/>
    </source>
</evidence>
<accession>A0ABU6RTP0</accession>
<keyword evidence="2" id="KW-1185">Reference proteome</keyword>
<evidence type="ECO:0000313" key="2">
    <source>
        <dbReference type="Proteomes" id="UP001341840"/>
    </source>
</evidence>
<reference evidence="1 2" key="1">
    <citation type="journal article" date="2023" name="Plants (Basel)">
        <title>Bridging the Gap: Combining Genomics and Transcriptomics Approaches to Understand Stylosanthes scabra, an Orphan Legume from the Brazilian Caatinga.</title>
        <authorList>
            <person name="Ferreira-Neto J.R.C."/>
            <person name="da Silva M.D."/>
            <person name="Binneck E."/>
            <person name="de Melo N.F."/>
            <person name="da Silva R.H."/>
            <person name="de Melo A.L.T.M."/>
            <person name="Pandolfi V."/>
            <person name="Bustamante F.O."/>
            <person name="Brasileiro-Vidal A.C."/>
            <person name="Benko-Iseppon A.M."/>
        </authorList>
    </citation>
    <scope>NUCLEOTIDE SEQUENCE [LARGE SCALE GENOMIC DNA]</scope>
    <source>
        <tissue evidence="1">Leaves</tissue>
    </source>
</reference>
<organism evidence="1 2">
    <name type="scientific">Stylosanthes scabra</name>
    <dbReference type="NCBI Taxonomy" id="79078"/>
    <lineage>
        <taxon>Eukaryota</taxon>
        <taxon>Viridiplantae</taxon>
        <taxon>Streptophyta</taxon>
        <taxon>Embryophyta</taxon>
        <taxon>Tracheophyta</taxon>
        <taxon>Spermatophyta</taxon>
        <taxon>Magnoliopsida</taxon>
        <taxon>eudicotyledons</taxon>
        <taxon>Gunneridae</taxon>
        <taxon>Pentapetalae</taxon>
        <taxon>rosids</taxon>
        <taxon>fabids</taxon>
        <taxon>Fabales</taxon>
        <taxon>Fabaceae</taxon>
        <taxon>Papilionoideae</taxon>
        <taxon>50 kb inversion clade</taxon>
        <taxon>dalbergioids sensu lato</taxon>
        <taxon>Dalbergieae</taxon>
        <taxon>Pterocarpus clade</taxon>
        <taxon>Stylosanthes</taxon>
    </lineage>
</organism>
<sequence length="169" mass="18508">MKGEGWVGCYRMESAEFSGNWVYLMGIGGGLGTLKRVWIMQQSVLPTPKRGVWGLGVAATEGGVGNSPRHCLARLGVIGFEVGCWVERVCGFWWVEMVTPRRGVARLGVGVLRGWGWASWVDRCLGVALARLGVEAWDVTRRRWLAEWKDVGGKVSVWLGSGEGWLSGA</sequence>
<dbReference type="EMBL" id="JASCZI010031824">
    <property type="protein sequence ID" value="MED6127498.1"/>
    <property type="molecule type" value="Genomic_DNA"/>
</dbReference>
<name>A0ABU6RTP0_9FABA</name>